<protein>
    <submittedName>
        <fullName evidence="1">Uncharacterized protein</fullName>
    </submittedName>
</protein>
<comment type="caution">
    <text evidence="1">The sequence shown here is derived from an EMBL/GenBank/DDBJ whole genome shotgun (WGS) entry which is preliminary data.</text>
</comment>
<keyword evidence="2" id="KW-1185">Reference proteome</keyword>
<sequence length="410" mass="45731">MVDVEGGWDGVANVITSNQMMVIICAGIERKRSHSACSIKVKVLYCQVPTYNAPIQTILCLCKVVSIGFSHFQLTDQHTRKKIQCARYSSKNSGIQFFRFELAKKSHLEIIPELQAWWCGVDHPNRLAELAKSTVGTEPSSARDTKTTAKASSTYSRNFQQNLIDHSVYPPEYKYPDGQKPPKPDNWAEIHERLAQLRASLSPSKFSEKRFEDFREADAYASKEKPVTDSVIPVLDGDISDRKCVGGEYPFGNLAPLTDGTLSSAKPDHFFGARPEQLNRSIREALSDQIMPSTQPDLPMAPNFFLEAKGPDGSPAVATRQACYDGALGARAMHTLRSYKRVGAMYDNNAYTLTSTYQSGQLKMYATHISKSDDPDSRPEYIMTQLKGWSLTSDPETFRQGASAYRNGRD</sequence>
<organism evidence="1 2">
    <name type="scientific">Emergomyces africanus</name>
    <dbReference type="NCBI Taxonomy" id="1955775"/>
    <lineage>
        <taxon>Eukaryota</taxon>
        <taxon>Fungi</taxon>
        <taxon>Dikarya</taxon>
        <taxon>Ascomycota</taxon>
        <taxon>Pezizomycotina</taxon>
        <taxon>Eurotiomycetes</taxon>
        <taxon>Eurotiomycetidae</taxon>
        <taxon>Onygenales</taxon>
        <taxon>Ajellomycetaceae</taxon>
        <taxon>Emergomyces</taxon>
    </lineage>
</organism>
<dbReference type="AlphaFoldDB" id="A0A1B7NTZ7"/>
<accession>A0A1B7NTZ7</accession>
<dbReference type="Proteomes" id="UP000091918">
    <property type="component" value="Unassembled WGS sequence"/>
</dbReference>
<evidence type="ECO:0000313" key="2">
    <source>
        <dbReference type="Proteomes" id="UP000091918"/>
    </source>
</evidence>
<proteinExistence type="predicted"/>
<evidence type="ECO:0000313" key="1">
    <source>
        <dbReference type="EMBL" id="OAX80211.1"/>
    </source>
</evidence>
<reference evidence="1 2" key="1">
    <citation type="submission" date="2015-07" db="EMBL/GenBank/DDBJ databases">
        <title>Emmonsia species relationships and genome sequence.</title>
        <authorList>
            <person name="Cuomo C.A."/>
            <person name="Schwartz I.S."/>
            <person name="Kenyon C."/>
            <person name="de Hoog G.S."/>
            <person name="Govender N.P."/>
            <person name="Botha A."/>
            <person name="Moreno L."/>
            <person name="de Vries M."/>
            <person name="Munoz J.F."/>
            <person name="Stielow J.B."/>
        </authorList>
    </citation>
    <scope>NUCLEOTIDE SEQUENCE [LARGE SCALE GENOMIC DNA]</scope>
    <source>
        <strain evidence="1 2">CBS 136260</strain>
    </source>
</reference>
<name>A0A1B7NTZ7_9EURO</name>
<dbReference type="OrthoDB" id="4206888at2759"/>
<dbReference type="STRING" id="1658172.A0A1B7NTZ7"/>
<dbReference type="EMBL" id="LGUA01000765">
    <property type="protein sequence ID" value="OAX80211.1"/>
    <property type="molecule type" value="Genomic_DNA"/>
</dbReference>
<gene>
    <name evidence="1" type="ORF">ACJ72_05458</name>
</gene>